<protein>
    <submittedName>
        <fullName evidence="1">Uncharacterized protein</fullName>
    </submittedName>
</protein>
<gene>
    <name evidence="1" type="ORF">hbim_07165</name>
</gene>
<dbReference type="RefSeq" id="WP_286212799.1">
    <property type="nucleotide sequence ID" value="NZ_AP027452.1"/>
</dbReference>
<evidence type="ECO:0000313" key="2">
    <source>
        <dbReference type="Proteomes" id="UP001241092"/>
    </source>
</evidence>
<reference evidence="1" key="1">
    <citation type="submission" date="2023-03" db="EMBL/GenBank/DDBJ databases">
        <title>Draft genome sequence of a Mycolicibacterium mageritense strain H4_3_1 isolated from a hybrid biological-inorganic system reactor.</title>
        <authorList>
            <person name="Feng X."/>
            <person name="Kazama D."/>
            <person name="Sato K."/>
            <person name="Kobayashi H."/>
        </authorList>
    </citation>
    <scope>NUCLEOTIDE SEQUENCE</scope>
    <source>
        <strain evidence="1">H4_3_1</strain>
    </source>
</reference>
<dbReference type="Proteomes" id="UP001241092">
    <property type="component" value="Chromosome"/>
</dbReference>
<sequence length="52" mass="5710">MSAVQTAAVLIKHQGPYFNGVDSRCSCGQLVLNGHRWAEHVTQQLQSAENTK</sequence>
<organism evidence="1 2">
    <name type="scientific">Mycolicibacterium mageritense</name>
    <name type="common">Mycobacterium mageritense</name>
    <dbReference type="NCBI Taxonomy" id="53462"/>
    <lineage>
        <taxon>Bacteria</taxon>
        <taxon>Bacillati</taxon>
        <taxon>Actinomycetota</taxon>
        <taxon>Actinomycetes</taxon>
        <taxon>Mycobacteriales</taxon>
        <taxon>Mycobacteriaceae</taxon>
        <taxon>Mycolicibacterium</taxon>
    </lineage>
</organism>
<name>A0AAI8XSK0_MYCME</name>
<dbReference type="EMBL" id="AP027452">
    <property type="protein sequence ID" value="BDY33190.1"/>
    <property type="molecule type" value="Genomic_DNA"/>
</dbReference>
<proteinExistence type="predicted"/>
<dbReference type="AlphaFoldDB" id="A0AAI8XSK0"/>
<accession>A0AAI8XSK0</accession>
<evidence type="ECO:0000313" key="1">
    <source>
        <dbReference type="EMBL" id="BDY33190.1"/>
    </source>
</evidence>